<dbReference type="InterPro" id="IPR050109">
    <property type="entry name" value="HTH-type_TetR-like_transc_reg"/>
</dbReference>
<evidence type="ECO:0000256" key="3">
    <source>
        <dbReference type="ARBA" id="ARBA00023163"/>
    </source>
</evidence>
<feature type="region of interest" description="Disordered" evidence="5">
    <location>
        <begin position="1"/>
        <end position="29"/>
    </location>
</feature>
<evidence type="ECO:0000313" key="8">
    <source>
        <dbReference type="Proteomes" id="UP000605992"/>
    </source>
</evidence>
<proteinExistence type="predicted"/>
<dbReference type="InterPro" id="IPR049445">
    <property type="entry name" value="TetR_SbtR-like_C"/>
</dbReference>
<dbReference type="Gene3D" id="1.10.357.10">
    <property type="entry name" value="Tetracycline Repressor, domain 2"/>
    <property type="match status" value="1"/>
</dbReference>
<evidence type="ECO:0000313" key="7">
    <source>
        <dbReference type="EMBL" id="GII59035.1"/>
    </source>
</evidence>
<feature type="DNA-binding region" description="H-T-H motif" evidence="4">
    <location>
        <begin position="50"/>
        <end position="69"/>
    </location>
</feature>
<evidence type="ECO:0000256" key="5">
    <source>
        <dbReference type="SAM" id="MobiDB-lite"/>
    </source>
</evidence>
<dbReference type="AlphaFoldDB" id="A0A8J3Y1I7"/>
<gene>
    <name evidence="7" type="ORF">Pth03_74240</name>
</gene>
<dbReference type="PANTHER" id="PTHR30055:SF234">
    <property type="entry name" value="HTH-TYPE TRANSCRIPTIONAL REGULATOR BETI"/>
    <property type="match status" value="1"/>
</dbReference>
<reference evidence="7" key="1">
    <citation type="submission" date="2021-01" db="EMBL/GenBank/DDBJ databases">
        <title>Whole genome shotgun sequence of Planotetraspora thailandica NBRC 104271.</title>
        <authorList>
            <person name="Komaki H."/>
            <person name="Tamura T."/>
        </authorList>
    </citation>
    <scope>NUCLEOTIDE SEQUENCE</scope>
    <source>
        <strain evidence="7">NBRC 104271</strain>
    </source>
</reference>
<protein>
    <submittedName>
        <fullName evidence="7">TetR family transcriptional regulator</fullName>
    </submittedName>
</protein>
<evidence type="ECO:0000256" key="1">
    <source>
        <dbReference type="ARBA" id="ARBA00023015"/>
    </source>
</evidence>
<evidence type="ECO:0000259" key="6">
    <source>
        <dbReference type="PROSITE" id="PS50977"/>
    </source>
</evidence>
<dbReference type="InterPro" id="IPR009057">
    <property type="entry name" value="Homeodomain-like_sf"/>
</dbReference>
<keyword evidence="2 4" id="KW-0238">DNA-binding</keyword>
<dbReference type="SUPFAM" id="SSF46689">
    <property type="entry name" value="Homeodomain-like"/>
    <property type="match status" value="1"/>
</dbReference>
<dbReference type="InterPro" id="IPR036271">
    <property type="entry name" value="Tet_transcr_reg_TetR-rel_C_sf"/>
</dbReference>
<name>A0A8J3Y1I7_9ACTN</name>
<dbReference type="PROSITE" id="PS50977">
    <property type="entry name" value="HTH_TETR_2"/>
    <property type="match status" value="1"/>
</dbReference>
<dbReference type="RefSeq" id="WP_203949113.1">
    <property type="nucleotide sequence ID" value="NZ_BOOR01000076.1"/>
</dbReference>
<dbReference type="Pfam" id="PF00440">
    <property type="entry name" value="TetR_N"/>
    <property type="match status" value="1"/>
</dbReference>
<dbReference type="SUPFAM" id="SSF48498">
    <property type="entry name" value="Tetracyclin repressor-like, C-terminal domain"/>
    <property type="match status" value="1"/>
</dbReference>
<dbReference type="GO" id="GO:0003700">
    <property type="term" value="F:DNA-binding transcription factor activity"/>
    <property type="evidence" value="ECO:0007669"/>
    <property type="project" value="TreeGrafter"/>
</dbReference>
<dbReference type="Pfam" id="PF21597">
    <property type="entry name" value="TetR_C_43"/>
    <property type="match status" value="1"/>
</dbReference>
<keyword evidence="3" id="KW-0804">Transcription</keyword>
<keyword evidence="1" id="KW-0805">Transcription regulation</keyword>
<dbReference type="InterPro" id="IPR001647">
    <property type="entry name" value="HTH_TetR"/>
</dbReference>
<evidence type="ECO:0000256" key="2">
    <source>
        <dbReference type="ARBA" id="ARBA00023125"/>
    </source>
</evidence>
<evidence type="ECO:0000256" key="4">
    <source>
        <dbReference type="PROSITE-ProRule" id="PRU00335"/>
    </source>
</evidence>
<accession>A0A8J3Y1I7</accession>
<dbReference type="EMBL" id="BOOR01000076">
    <property type="protein sequence ID" value="GII59035.1"/>
    <property type="molecule type" value="Genomic_DNA"/>
</dbReference>
<dbReference type="GO" id="GO:0000976">
    <property type="term" value="F:transcription cis-regulatory region binding"/>
    <property type="evidence" value="ECO:0007669"/>
    <property type="project" value="TreeGrafter"/>
</dbReference>
<comment type="caution">
    <text evidence="7">The sequence shown here is derived from an EMBL/GenBank/DDBJ whole genome shotgun (WGS) entry which is preliminary data.</text>
</comment>
<sequence>MNLKEVREADEEASRNTAPVGRRPRRDAARNRERLLGAARRLLGQGAGVSARELAREADLSVATLYRHFPTLDDLITAVYTDQTLACDAAVRRAVDDPDPARGVRTYFEDAFAVQAADPHFVAVFRRAMASSPDSGRRRERFRRDLASLVGRAREEGVVRSDLTVSDVLLILAANSGVTATRREDRQAVSRRLADIVFAGIGLRHG</sequence>
<keyword evidence="8" id="KW-1185">Reference proteome</keyword>
<feature type="domain" description="HTH tetR-type" evidence="6">
    <location>
        <begin position="29"/>
        <end position="87"/>
    </location>
</feature>
<dbReference type="PANTHER" id="PTHR30055">
    <property type="entry name" value="HTH-TYPE TRANSCRIPTIONAL REGULATOR RUTR"/>
    <property type="match status" value="1"/>
</dbReference>
<organism evidence="7 8">
    <name type="scientific">Planotetraspora thailandica</name>
    <dbReference type="NCBI Taxonomy" id="487172"/>
    <lineage>
        <taxon>Bacteria</taxon>
        <taxon>Bacillati</taxon>
        <taxon>Actinomycetota</taxon>
        <taxon>Actinomycetes</taxon>
        <taxon>Streptosporangiales</taxon>
        <taxon>Streptosporangiaceae</taxon>
        <taxon>Planotetraspora</taxon>
    </lineage>
</organism>
<dbReference type="Proteomes" id="UP000605992">
    <property type="component" value="Unassembled WGS sequence"/>
</dbReference>